<keyword evidence="3" id="KW-1185">Reference proteome</keyword>
<accession>A0A9P4PXX7</accession>
<evidence type="ECO:0000313" key="2">
    <source>
        <dbReference type="EMBL" id="KAF2715853.1"/>
    </source>
</evidence>
<evidence type="ECO:0000256" key="1">
    <source>
        <dbReference type="SAM" id="MobiDB-lite"/>
    </source>
</evidence>
<sequence>MFPVYGGARRNESCSSRNSDDDDGDELQDYQGRRSTAVWSRTHRSSTDRHQDGRRKIQFNDEHGTTSSKSHKHGKRRRHESSDSEDEPRRQCTPTSVLTWKMSTPDWKPPMGLDVVYENTRRLLVAIAATGREGCNTMFPTAASDRWVIEQVHKCWEIVRSRHYHLSKSPLRTAQLEPDGICKLRQALRFSRNNTTRIAKLVVLQEAMQYKAMHFETVQDWAIDRMKNCSYECENGDGRKRYLGSMVINSLTQAYFTQSKIGVLHHTKSLFEEINTFTLIRLTKTVS</sequence>
<organism evidence="2 3">
    <name type="scientific">Polychaeton citri CBS 116435</name>
    <dbReference type="NCBI Taxonomy" id="1314669"/>
    <lineage>
        <taxon>Eukaryota</taxon>
        <taxon>Fungi</taxon>
        <taxon>Dikarya</taxon>
        <taxon>Ascomycota</taxon>
        <taxon>Pezizomycotina</taxon>
        <taxon>Dothideomycetes</taxon>
        <taxon>Dothideomycetidae</taxon>
        <taxon>Capnodiales</taxon>
        <taxon>Capnodiaceae</taxon>
        <taxon>Polychaeton</taxon>
    </lineage>
</organism>
<proteinExistence type="predicted"/>
<gene>
    <name evidence="2" type="ORF">K431DRAFT_48075</name>
</gene>
<comment type="caution">
    <text evidence="2">The sequence shown here is derived from an EMBL/GenBank/DDBJ whole genome shotgun (WGS) entry which is preliminary data.</text>
</comment>
<feature type="compositionally biased region" description="Basic and acidic residues" evidence="1">
    <location>
        <begin position="45"/>
        <end position="64"/>
    </location>
</feature>
<protein>
    <submittedName>
        <fullName evidence="2">Uncharacterized protein</fullName>
    </submittedName>
</protein>
<dbReference type="AlphaFoldDB" id="A0A9P4PXX7"/>
<feature type="compositionally biased region" description="Basic residues" evidence="1">
    <location>
        <begin position="69"/>
        <end position="79"/>
    </location>
</feature>
<reference evidence="2" key="1">
    <citation type="journal article" date="2020" name="Stud. Mycol.">
        <title>101 Dothideomycetes genomes: a test case for predicting lifestyles and emergence of pathogens.</title>
        <authorList>
            <person name="Haridas S."/>
            <person name="Albert R."/>
            <person name="Binder M."/>
            <person name="Bloem J."/>
            <person name="Labutti K."/>
            <person name="Salamov A."/>
            <person name="Andreopoulos B."/>
            <person name="Baker S."/>
            <person name="Barry K."/>
            <person name="Bills G."/>
            <person name="Bluhm B."/>
            <person name="Cannon C."/>
            <person name="Castanera R."/>
            <person name="Culley D."/>
            <person name="Daum C."/>
            <person name="Ezra D."/>
            <person name="Gonzalez J."/>
            <person name="Henrissat B."/>
            <person name="Kuo A."/>
            <person name="Liang C."/>
            <person name="Lipzen A."/>
            <person name="Lutzoni F."/>
            <person name="Magnuson J."/>
            <person name="Mondo S."/>
            <person name="Nolan M."/>
            <person name="Ohm R."/>
            <person name="Pangilinan J."/>
            <person name="Park H.-J."/>
            <person name="Ramirez L."/>
            <person name="Alfaro M."/>
            <person name="Sun H."/>
            <person name="Tritt A."/>
            <person name="Yoshinaga Y."/>
            <person name="Zwiers L.-H."/>
            <person name="Turgeon B."/>
            <person name="Goodwin S."/>
            <person name="Spatafora J."/>
            <person name="Crous P."/>
            <person name="Grigoriev I."/>
        </authorList>
    </citation>
    <scope>NUCLEOTIDE SEQUENCE</scope>
    <source>
        <strain evidence="2">CBS 116435</strain>
    </source>
</reference>
<feature type="compositionally biased region" description="Polar residues" evidence="1">
    <location>
        <begin position="92"/>
        <end position="102"/>
    </location>
</feature>
<evidence type="ECO:0000313" key="3">
    <source>
        <dbReference type="Proteomes" id="UP000799441"/>
    </source>
</evidence>
<feature type="region of interest" description="Disordered" evidence="1">
    <location>
        <begin position="1"/>
        <end position="103"/>
    </location>
</feature>
<dbReference type="EMBL" id="MU003958">
    <property type="protein sequence ID" value="KAF2715853.1"/>
    <property type="molecule type" value="Genomic_DNA"/>
</dbReference>
<name>A0A9P4PXX7_9PEZI</name>
<dbReference type="Proteomes" id="UP000799441">
    <property type="component" value="Unassembled WGS sequence"/>
</dbReference>